<reference evidence="1 2" key="1">
    <citation type="submission" date="2017-04" db="EMBL/GenBank/DDBJ databases">
        <title>Genome Sequence of the Model Brown-Rot Fungus Postia placenta SB12.</title>
        <authorList>
            <consortium name="DOE Joint Genome Institute"/>
            <person name="Gaskell J."/>
            <person name="Kersten P."/>
            <person name="Larrondo L.F."/>
            <person name="Canessa P."/>
            <person name="Martinez D."/>
            <person name="Hibbett D."/>
            <person name="Schmoll M."/>
            <person name="Kubicek C.P."/>
            <person name="Martinez A.T."/>
            <person name="Yadav J."/>
            <person name="Master E."/>
            <person name="Magnuson J.K."/>
            <person name="James T."/>
            <person name="Yaver D."/>
            <person name="Berka R."/>
            <person name="Labutti K."/>
            <person name="Lipzen A."/>
            <person name="Aerts A."/>
            <person name="Barry K."/>
            <person name="Henrissat B."/>
            <person name="Blanchette R."/>
            <person name="Grigoriev I."/>
            <person name="Cullen D."/>
        </authorList>
    </citation>
    <scope>NUCLEOTIDE SEQUENCE [LARGE SCALE GENOMIC DNA]</scope>
    <source>
        <strain evidence="1 2">MAD-698-R-SB12</strain>
    </source>
</reference>
<dbReference type="Proteomes" id="UP000194127">
    <property type="component" value="Unassembled WGS sequence"/>
</dbReference>
<name>A0A1X6MYW1_9APHY</name>
<dbReference type="AlphaFoldDB" id="A0A1X6MYW1"/>
<gene>
    <name evidence="1" type="ORF">POSPLADRAFT_1046877</name>
</gene>
<dbReference type="RefSeq" id="XP_024338348.1">
    <property type="nucleotide sequence ID" value="XM_024479145.1"/>
</dbReference>
<dbReference type="GeneID" id="36324095"/>
<organism evidence="1 2">
    <name type="scientific">Postia placenta MAD-698-R-SB12</name>
    <dbReference type="NCBI Taxonomy" id="670580"/>
    <lineage>
        <taxon>Eukaryota</taxon>
        <taxon>Fungi</taxon>
        <taxon>Dikarya</taxon>
        <taxon>Basidiomycota</taxon>
        <taxon>Agaricomycotina</taxon>
        <taxon>Agaricomycetes</taxon>
        <taxon>Polyporales</taxon>
        <taxon>Adustoporiaceae</taxon>
        <taxon>Rhodonia</taxon>
    </lineage>
</organism>
<sequence length="344" mass="39444">MAEPVLDDLAIVACLFLRPDGRTFHWMLALPGAGTRGREHAMRLHVMENDRNGWYFDDTDQNLLHSRSLCTVIKIGSRRTSDTQTFTTKEVRDLLEAIVMVTPDFELAMGIRFDCRVWFRKAVRVLIEHRMVWCDRINDLEAELMRLATAKVEGRRDARTYNVSTNYIQDKGIKNNEGKPIAGGQLFRVTKANKDRAVKASADTNSDTDESALYLSRRVLHCIEGKRRGLRPIKFISELTASLPSTAFHLTAQEAIVLMSAHVKWYCTIDLGSCSVVIFENRLKRMKMLWAYSFRTNSDVRLPFEKTYSRMAASRMVQYRKHSVGMKRRNRDLVDAEIVVGSTS</sequence>
<keyword evidence="2" id="KW-1185">Reference proteome</keyword>
<accession>A0A1X6MYW1</accession>
<protein>
    <submittedName>
        <fullName evidence="1">Uncharacterized protein</fullName>
    </submittedName>
</protein>
<evidence type="ECO:0000313" key="1">
    <source>
        <dbReference type="EMBL" id="OSX61554.1"/>
    </source>
</evidence>
<dbReference type="EMBL" id="KZ110598">
    <property type="protein sequence ID" value="OSX61554.1"/>
    <property type="molecule type" value="Genomic_DNA"/>
</dbReference>
<evidence type="ECO:0000313" key="2">
    <source>
        <dbReference type="Proteomes" id="UP000194127"/>
    </source>
</evidence>
<proteinExistence type="predicted"/>
<dbReference type="OrthoDB" id="3016366at2759"/>